<keyword evidence="11" id="KW-1185">Reference proteome</keyword>
<dbReference type="GO" id="GO:0055085">
    <property type="term" value="P:transmembrane transport"/>
    <property type="evidence" value="ECO:0007669"/>
    <property type="project" value="InterPro"/>
</dbReference>
<evidence type="ECO:0000256" key="1">
    <source>
        <dbReference type="ARBA" id="ARBA00004651"/>
    </source>
</evidence>
<evidence type="ECO:0000259" key="9">
    <source>
        <dbReference type="PROSITE" id="PS50928"/>
    </source>
</evidence>
<evidence type="ECO:0000256" key="5">
    <source>
        <dbReference type="ARBA" id="ARBA00022989"/>
    </source>
</evidence>
<dbReference type="Gene3D" id="1.10.3720.10">
    <property type="entry name" value="MetI-like"/>
    <property type="match status" value="1"/>
</dbReference>
<keyword evidence="3" id="KW-1003">Cell membrane</keyword>
<feature type="transmembrane region" description="Helical" evidence="7">
    <location>
        <begin position="273"/>
        <end position="293"/>
    </location>
</feature>
<keyword evidence="4 7" id="KW-0812">Transmembrane</keyword>
<evidence type="ECO:0000256" key="6">
    <source>
        <dbReference type="ARBA" id="ARBA00023136"/>
    </source>
</evidence>
<comment type="similarity">
    <text evidence="7">Belongs to the binding-protein-dependent transport system permease family.</text>
</comment>
<dbReference type="AlphaFoldDB" id="A0A810NCB1"/>
<dbReference type="CDD" id="cd06261">
    <property type="entry name" value="TM_PBP2"/>
    <property type="match status" value="1"/>
</dbReference>
<protein>
    <submittedName>
        <fullName evidence="10">ABC transporter permease</fullName>
    </submittedName>
</protein>
<evidence type="ECO:0000256" key="4">
    <source>
        <dbReference type="ARBA" id="ARBA00022692"/>
    </source>
</evidence>
<feature type="transmembrane region" description="Helical" evidence="7">
    <location>
        <begin position="113"/>
        <end position="134"/>
    </location>
</feature>
<feature type="domain" description="ABC transmembrane type-1" evidence="9">
    <location>
        <begin position="107"/>
        <end position="296"/>
    </location>
</feature>
<feature type="region of interest" description="Disordered" evidence="8">
    <location>
        <begin position="1"/>
        <end position="29"/>
    </location>
</feature>
<dbReference type="EMBL" id="AP023359">
    <property type="protein sequence ID" value="BCJ69719.1"/>
    <property type="molecule type" value="Genomic_DNA"/>
</dbReference>
<keyword evidence="2 7" id="KW-0813">Transport</keyword>
<dbReference type="GO" id="GO:0005886">
    <property type="term" value="C:plasma membrane"/>
    <property type="evidence" value="ECO:0007669"/>
    <property type="project" value="UniProtKB-SubCell"/>
</dbReference>
<accession>A0A810NCB1</accession>
<reference evidence="10" key="1">
    <citation type="submission" date="2020-08" db="EMBL/GenBank/DDBJ databases">
        <title>Whole genome shotgun sequence of Polymorphospora rubra NBRC 101157.</title>
        <authorList>
            <person name="Komaki H."/>
            <person name="Tamura T."/>
        </authorList>
    </citation>
    <scope>NUCLEOTIDE SEQUENCE</scope>
    <source>
        <strain evidence="10">NBRC 101157</strain>
    </source>
</reference>
<evidence type="ECO:0000256" key="3">
    <source>
        <dbReference type="ARBA" id="ARBA00022475"/>
    </source>
</evidence>
<dbReference type="KEGG" id="pry:Prubr_67400"/>
<feature type="transmembrane region" description="Helical" evidence="7">
    <location>
        <begin position="228"/>
        <end position="253"/>
    </location>
</feature>
<comment type="subcellular location">
    <subcellularLocation>
        <location evidence="1 7">Cell membrane</location>
        <topology evidence="1 7">Multi-pass membrane protein</topology>
    </subcellularLocation>
</comment>
<dbReference type="Proteomes" id="UP000680866">
    <property type="component" value="Chromosome"/>
</dbReference>
<dbReference type="PROSITE" id="PS50928">
    <property type="entry name" value="ABC_TM1"/>
    <property type="match status" value="1"/>
</dbReference>
<dbReference type="PANTHER" id="PTHR43386:SF1">
    <property type="entry name" value="D,D-DIPEPTIDE TRANSPORT SYSTEM PERMEASE PROTEIN DDPC-RELATED"/>
    <property type="match status" value="1"/>
</dbReference>
<dbReference type="InterPro" id="IPR050366">
    <property type="entry name" value="BP-dependent_transpt_permease"/>
</dbReference>
<sequence length="307" mass="31701">MSLTDTVIPAAAPAGTPPDPAPAAPAPAAGRPAWRAGRLWAVLRQPGLVLAWLVLGAVALAAVAPGLFTDHDPLRPVGPRLAPPSADHLFGTDNLGRDLFARVVHGTGQSVQAVIIAVLVGLLVGSLIGLLAGYAGGWIDDVLMRVVDVLLAVPALLIALAIIAALGFGTMNIAIAVGIGNVAAFARVMRAETLRIKGTDFIEATTFAGIGRIRLLVRHVLPNTAGPVLVLATLELGLALLSVSALSFLGFGTPPPAPEWGSLVAAGRDYLMAAWWMASVPGFVIAATVLSANRIARSVNRRRHVNF</sequence>
<feature type="transmembrane region" description="Helical" evidence="7">
    <location>
        <begin position="173"/>
        <end position="189"/>
    </location>
</feature>
<evidence type="ECO:0000256" key="8">
    <source>
        <dbReference type="SAM" id="MobiDB-lite"/>
    </source>
</evidence>
<feature type="transmembrane region" description="Helical" evidence="7">
    <location>
        <begin position="146"/>
        <end position="167"/>
    </location>
</feature>
<feature type="compositionally biased region" description="Pro residues" evidence="8">
    <location>
        <begin position="15"/>
        <end position="25"/>
    </location>
</feature>
<proteinExistence type="inferred from homology"/>
<dbReference type="SUPFAM" id="SSF161098">
    <property type="entry name" value="MetI-like"/>
    <property type="match status" value="1"/>
</dbReference>
<name>A0A810NCB1_9ACTN</name>
<dbReference type="InterPro" id="IPR035906">
    <property type="entry name" value="MetI-like_sf"/>
</dbReference>
<dbReference type="InterPro" id="IPR000515">
    <property type="entry name" value="MetI-like"/>
</dbReference>
<gene>
    <name evidence="10" type="ORF">Prubr_67400</name>
</gene>
<evidence type="ECO:0000313" key="11">
    <source>
        <dbReference type="Proteomes" id="UP000680866"/>
    </source>
</evidence>
<dbReference type="RefSeq" id="WP_212819187.1">
    <property type="nucleotide sequence ID" value="NZ_AP023359.1"/>
</dbReference>
<evidence type="ECO:0000256" key="2">
    <source>
        <dbReference type="ARBA" id="ARBA00022448"/>
    </source>
</evidence>
<organism evidence="10 11">
    <name type="scientific">Polymorphospora rubra</name>
    <dbReference type="NCBI Taxonomy" id="338584"/>
    <lineage>
        <taxon>Bacteria</taxon>
        <taxon>Bacillati</taxon>
        <taxon>Actinomycetota</taxon>
        <taxon>Actinomycetes</taxon>
        <taxon>Micromonosporales</taxon>
        <taxon>Micromonosporaceae</taxon>
        <taxon>Polymorphospora</taxon>
    </lineage>
</organism>
<keyword evidence="6 7" id="KW-0472">Membrane</keyword>
<evidence type="ECO:0000313" key="10">
    <source>
        <dbReference type="EMBL" id="BCJ69719.1"/>
    </source>
</evidence>
<dbReference type="Pfam" id="PF00528">
    <property type="entry name" value="BPD_transp_1"/>
    <property type="match status" value="1"/>
</dbReference>
<dbReference type="PANTHER" id="PTHR43386">
    <property type="entry name" value="OLIGOPEPTIDE TRANSPORT SYSTEM PERMEASE PROTEIN APPC"/>
    <property type="match status" value="1"/>
</dbReference>
<keyword evidence="5 7" id="KW-1133">Transmembrane helix</keyword>
<feature type="transmembrane region" description="Helical" evidence="7">
    <location>
        <begin position="48"/>
        <end position="68"/>
    </location>
</feature>
<evidence type="ECO:0000256" key="7">
    <source>
        <dbReference type="RuleBase" id="RU363032"/>
    </source>
</evidence>